<feature type="chain" id="PRO_5006829202" evidence="1">
    <location>
        <begin position="18"/>
        <end position="121"/>
    </location>
</feature>
<protein>
    <submittedName>
        <fullName evidence="2">Uncharacterized protein</fullName>
    </submittedName>
</protein>
<proteinExistence type="evidence at transcript level"/>
<dbReference type="EMBL" id="EU252367">
    <property type="protein sequence ID" value="ACD11936.1"/>
    <property type="molecule type" value="mRNA"/>
</dbReference>
<accession>A0A0U1SPI1</accession>
<name>A0A0U1SPI1_ISOMC</name>
<sequence length="121" mass="13955">MKVLLFVFICSVASIQCYKQKRSDYDDFCGVPTEVRTLILQCVEENVSANQKRVMDKIASCFNEPSFTDVMNGICELSEEEIEALEEEDDDCLDENEEDVMVEPDFDEKQFESCLERKLKG</sequence>
<evidence type="ECO:0000313" key="2">
    <source>
        <dbReference type="EMBL" id="ACD11936.1"/>
    </source>
</evidence>
<dbReference type="AlphaFoldDB" id="A0A0U1SPI1"/>
<reference evidence="2" key="1">
    <citation type="submission" date="2007-10" db="EMBL/GenBank/DDBJ databases">
        <title>Classification and functional annotation of ESTs from venom glands of Isometrus maculatus.</title>
        <authorList>
            <person name="Li W."/>
            <person name="Ma Y."/>
            <person name="Zhao R."/>
            <person name="Cao Z."/>
        </authorList>
    </citation>
    <scope>NUCLEOTIDE SEQUENCE</scope>
    <source>
        <tissue evidence="2">Venom gland</tissue>
    </source>
</reference>
<evidence type="ECO:0000256" key="1">
    <source>
        <dbReference type="SAM" id="SignalP"/>
    </source>
</evidence>
<keyword evidence="1" id="KW-0732">Signal</keyword>
<organism evidence="2">
    <name type="scientific">Isometrus maculatus</name>
    <name type="common">Lesser brown scorpion</name>
    <name type="synonym">Scorpio maculatus</name>
    <dbReference type="NCBI Taxonomy" id="497827"/>
    <lineage>
        <taxon>Eukaryota</taxon>
        <taxon>Metazoa</taxon>
        <taxon>Ecdysozoa</taxon>
        <taxon>Arthropoda</taxon>
        <taxon>Chelicerata</taxon>
        <taxon>Arachnida</taxon>
        <taxon>Scorpiones</taxon>
        <taxon>Buthida</taxon>
        <taxon>Buthoidea</taxon>
        <taxon>Buthidae</taxon>
        <taxon>Isometrus</taxon>
    </lineage>
</organism>
<feature type="signal peptide" evidence="1">
    <location>
        <begin position="1"/>
        <end position="17"/>
    </location>
</feature>